<sequence>MNATPEPRIAHCCAVCVYSPFKGKKSKIELCKKVKEFVSIFMICNEFAPDNNRINKRIGGFKSSLNQKMSKIDLKEVF</sequence>
<gene>
    <name evidence="1" type="ORF">LCGC14_2103740</name>
</gene>
<reference evidence="1" key="1">
    <citation type="journal article" date="2015" name="Nature">
        <title>Complex archaea that bridge the gap between prokaryotes and eukaryotes.</title>
        <authorList>
            <person name="Spang A."/>
            <person name="Saw J.H."/>
            <person name="Jorgensen S.L."/>
            <person name="Zaremba-Niedzwiedzka K."/>
            <person name="Martijn J."/>
            <person name="Lind A.E."/>
            <person name="van Eijk R."/>
            <person name="Schleper C."/>
            <person name="Guy L."/>
            <person name="Ettema T.J."/>
        </authorList>
    </citation>
    <scope>NUCLEOTIDE SEQUENCE</scope>
</reference>
<evidence type="ECO:0000313" key="1">
    <source>
        <dbReference type="EMBL" id="KKL70555.1"/>
    </source>
</evidence>
<comment type="caution">
    <text evidence="1">The sequence shown here is derived from an EMBL/GenBank/DDBJ whole genome shotgun (WGS) entry which is preliminary data.</text>
</comment>
<proteinExistence type="predicted"/>
<dbReference type="EMBL" id="LAZR01025862">
    <property type="protein sequence ID" value="KKL70555.1"/>
    <property type="molecule type" value="Genomic_DNA"/>
</dbReference>
<name>A0A0F9GMA7_9ZZZZ</name>
<organism evidence="1">
    <name type="scientific">marine sediment metagenome</name>
    <dbReference type="NCBI Taxonomy" id="412755"/>
    <lineage>
        <taxon>unclassified sequences</taxon>
        <taxon>metagenomes</taxon>
        <taxon>ecological metagenomes</taxon>
    </lineage>
</organism>
<accession>A0A0F9GMA7</accession>
<protein>
    <submittedName>
        <fullName evidence="1">Uncharacterized protein</fullName>
    </submittedName>
</protein>
<dbReference type="AlphaFoldDB" id="A0A0F9GMA7"/>